<evidence type="ECO:0000313" key="2">
    <source>
        <dbReference type="Proteomes" id="UP000326678"/>
    </source>
</evidence>
<reference evidence="1 2" key="1">
    <citation type="submission" date="2019-10" db="EMBL/GenBank/DDBJ databases">
        <title>Genomic and transcriptomic insights into the perfect genentic adaptation of a filamentous nitrogen-fixing cyanobacterium to rice fields.</title>
        <authorList>
            <person name="Chen Z."/>
        </authorList>
    </citation>
    <scope>NUCLEOTIDE SEQUENCE [LARGE SCALE GENOMIC DNA]</scope>
    <source>
        <strain evidence="1">CCNUC1</strain>
    </source>
</reference>
<evidence type="ECO:0000313" key="1">
    <source>
        <dbReference type="EMBL" id="QFS50494.1"/>
    </source>
</evidence>
<keyword evidence="2" id="KW-1185">Reference proteome</keyword>
<dbReference type="AlphaFoldDB" id="A0A5P8WCY7"/>
<gene>
    <name evidence="1" type="ORF">GXM_07988</name>
</gene>
<name>A0A5P8WCY7_9NOSO</name>
<accession>A0A5P8WCY7</accession>
<dbReference type="KEGG" id="nsh:GXM_07988"/>
<dbReference type="EMBL" id="CP045227">
    <property type="protein sequence ID" value="QFS50494.1"/>
    <property type="molecule type" value="Genomic_DNA"/>
</dbReference>
<protein>
    <submittedName>
        <fullName evidence="1">Uncharacterized protein</fullName>
    </submittedName>
</protein>
<sequence length="38" mass="4239">MYSTDFGLLIRAITAISVLPKNNIGVDSGNFLRNKNER</sequence>
<proteinExistence type="predicted"/>
<dbReference type="Proteomes" id="UP000326678">
    <property type="component" value="Chromosome Gxm2"/>
</dbReference>
<organism evidence="1 2">
    <name type="scientific">Nostoc sphaeroides CCNUC1</name>
    <dbReference type="NCBI Taxonomy" id="2653204"/>
    <lineage>
        <taxon>Bacteria</taxon>
        <taxon>Bacillati</taxon>
        <taxon>Cyanobacteriota</taxon>
        <taxon>Cyanophyceae</taxon>
        <taxon>Nostocales</taxon>
        <taxon>Nostocaceae</taxon>
        <taxon>Nostoc</taxon>
    </lineage>
</organism>